<feature type="compositionally biased region" description="Basic and acidic residues" evidence="1">
    <location>
        <begin position="130"/>
        <end position="151"/>
    </location>
</feature>
<feature type="region of interest" description="Disordered" evidence="1">
    <location>
        <begin position="97"/>
        <end position="161"/>
    </location>
</feature>
<evidence type="ECO:0000313" key="3">
    <source>
        <dbReference type="Proteomes" id="UP000078542"/>
    </source>
</evidence>
<protein>
    <submittedName>
        <fullName evidence="2">Uncharacterized protein</fullName>
    </submittedName>
</protein>
<proteinExistence type="predicted"/>
<evidence type="ECO:0000256" key="1">
    <source>
        <dbReference type="SAM" id="MobiDB-lite"/>
    </source>
</evidence>
<feature type="compositionally biased region" description="Basic residues" evidence="1">
    <location>
        <begin position="152"/>
        <end position="161"/>
    </location>
</feature>
<feature type="compositionally biased region" description="Basic residues" evidence="1">
    <location>
        <begin position="116"/>
        <end position="129"/>
    </location>
</feature>
<feature type="compositionally biased region" description="Basic and acidic residues" evidence="1">
    <location>
        <begin position="103"/>
        <end position="115"/>
    </location>
</feature>
<dbReference type="Proteomes" id="UP000078542">
    <property type="component" value="Unassembled WGS sequence"/>
</dbReference>
<sequence length="161" mass="18722">AVHAGIATYATELSDLRVEKERVETIEQVLRVRNPTQRICMRESGGVGMEHELRCAFYANRVARLYTRTCIEEIKDNAKKKIRRWIGCGVGEGRVECGGSGLRKREREREIERGRECRRKGSTRRRTAVKKGEEKGRKKKHESENARGDRGNRRREKIKKE</sequence>
<dbReference type="EMBL" id="KQ977935">
    <property type="protein sequence ID" value="KYM98691.1"/>
    <property type="molecule type" value="Genomic_DNA"/>
</dbReference>
<keyword evidence="3" id="KW-1185">Reference proteome</keyword>
<accession>A0A195CEP0</accession>
<name>A0A195CEP0_9HYME</name>
<gene>
    <name evidence="2" type="ORF">ALC62_10659</name>
</gene>
<evidence type="ECO:0000313" key="2">
    <source>
        <dbReference type="EMBL" id="KYM98691.1"/>
    </source>
</evidence>
<reference evidence="2 3" key="1">
    <citation type="submission" date="2016-03" db="EMBL/GenBank/DDBJ databases">
        <title>Cyphomyrmex costatus WGS genome.</title>
        <authorList>
            <person name="Nygaard S."/>
            <person name="Hu H."/>
            <person name="Boomsma J."/>
            <person name="Zhang G."/>
        </authorList>
    </citation>
    <scope>NUCLEOTIDE SEQUENCE [LARGE SCALE GENOMIC DNA]</scope>
    <source>
        <strain evidence="2">MS0001</strain>
        <tissue evidence="2">Whole body</tissue>
    </source>
</reference>
<dbReference type="AlphaFoldDB" id="A0A195CEP0"/>
<organism evidence="2 3">
    <name type="scientific">Cyphomyrmex costatus</name>
    <dbReference type="NCBI Taxonomy" id="456900"/>
    <lineage>
        <taxon>Eukaryota</taxon>
        <taxon>Metazoa</taxon>
        <taxon>Ecdysozoa</taxon>
        <taxon>Arthropoda</taxon>
        <taxon>Hexapoda</taxon>
        <taxon>Insecta</taxon>
        <taxon>Pterygota</taxon>
        <taxon>Neoptera</taxon>
        <taxon>Endopterygota</taxon>
        <taxon>Hymenoptera</taxon>
        <taxon>Apocrita</taxon>
        <taxon>Aculeata</taxon>
        <taxon>Formicoidea</taxon>
        <taxon>Formicidae</taxon>
        <taxon>Myrmicinae</taxon>
        <taxon>Cyphomyrmex</taxon>
    </lineage>
</organism>
<feature type="non-terminal residue" evidence="2">
    <location>
        <position position="1"/>
    </location>
</feature>